<sequence length="154" mass="17776">MAKVCGSKQKAMRLMFNGFIYWTWGERYKRIFDYSQMVVVQLDKMVVQDVRIKLSSLNLVMKERPDMSNFMSIWNVYVVQQQHASTQCTWEKAKEGIYSLNTDGTLQGNRAARQHTSLGGENNNEEGSGRSATTRAFNIKHIYREANRLADILV</sequence>
<protein>
    <submittedName>
        <fullName evidence="1">Uncharacterized protein</fullName>
    </submittedName>
</protein>
<keyword evidence="2" id="KW-1185">Reference proteome</keyword>
<gene>
    <name evidence="1" type="ORF">FRX31_026530</name>
</gene>
<dbReference type="Proteomes" id="UP000554482">
    <property type="component" value="Unassembled WGS sequence"/>
</dbReference>
<evidence type="ECO:0000313" key="1">
    <source>
        <dbReference type="EMBL" id="KAF5183883.1"/>
    </source>
</evidence>
<dbReference type="EMBL" id="JABWDY010032832">
    <property type="protein sequence ID" value="KAF5183883.1"/>
    <property type="molecule type" value="Genomic_DNA"/>
</dbReference>
<name>A0A7J6VG52_THATH</name>
<dbReference type="AlphaFoldDB" id="A0A7J6VG52"/>
<comment type="caution">
    <text evidence="1">The sequence shown here is derived from an EMBL/GenBank/DDBJ whole genome shotgun (WGS) entry which is preliminary data.</text>
</comment>
<reference evidence="1 2" key="1">
    <citation type="submission" date="2020-06" db="EMBL/GenBank/DDBJ databases">
        <title>Transcriptomic and genomic resources for Thalictrum thalictroides and T. hernandezii: Facilitating candidate gene discovery in an emerging model plant lineage.</title>
        <authorList>
            <person name="Arias T."/>
            <person name="Riano-Pachon D.M."/>
            <person name="Di Stilio V.S."/>
        </authorList>
    </citation>
    <scope>NUCLEOTIDE SEQUENCE [LARGE SCALE GENOMIC DNA]</scope>
    <source>
        <strain evidence="2">cv. WT478/WT964</strain>
        <tissue evidence="1">Leaves</tissue>
    </source>
</reference>
<evidence type="ECO:0000313" key="2">
    <source>
        <dbReference type="Proteomes" id="UP000554482"/>
    </source>
</evidence>
<proteinExistence type="predicted"/>
<accession>A0A7J6VG52</accession>
<organism evidence="1 2">
    <name type="scientific">Thalictrum thalictroides</name>
    <name type="common">Rue-anemone</name>
    <name type="synonym">Anemone thalictroides</name>
    <dbReference type="NCBI Taxonomy" id="46969"/>
    <lineage>
        <taxon>Eukaryota</taxon>
        <taxon>Viridiplantae</taxon>
        <taxon>Streptophyta</taxon>
        <taxon>Embryophyta</taxon>
        <taxon>Tracheophyta</taxon>
        <taxon>Spermatophyta</taxon>
        <taxon>Magnoliopsida</taxon>
        <taxon>Ranunculales</taxon>
        <taxon>Ranunculaceae</taxon>
        <taxon>Thalictroideae</taxon>
        <taxon>Thalictrum</taxon>
    </lineage>
</organism>